<protein>
    <submittedName>
        <fullName evidence="2">Uncharacterized protein</fullName>
    </submittedName>
</protein>
<dbReference type="AlphaFoldDB" id="D0N5X4"/>
<gene>
    <name evidence="2" type="ORF">PITG_05887</name>
</gene>
<proteinExistence type="predicted"/>
<organism evidence="2 3">
    <name type="scientific">Phytophthora infestans (strain T30-4)</name>
    <name type="common">Potato late blight agent</name>
    <dbReference type="NCBI Taxonomy" id="403677"/>
    <lineage>
        <taxon>Eukaryota</taxon>
        <taxon>Sar</taxon>
        <taxon>Stramenopiles</taxon>
        <taxon>Oomycota</taxon>
        <taxon>Peronosporomycetes</taxon>
        <taxon>Peronosporales</taxon>
        <taxon>Peronosporaceae</taxon>
        <taxon>Phytophthora</taxon>
    </lineage>
</organism>
<dbReference type="PANTHER" id="PTHR14270:SF0">
    <property type="entry name" value="NONSENSE-MEDIATED MRNA DECAY FACTOR SMG9"/>
    <property type="match status" value="1"/>
</dbReference>
<feature type="compositionally biased region" description="Polar residues" evidence="1">
    <location>
        <begin position="43"/>
        <end position="53"/>
    </location>
</feature>
<dbReference type="KEGG" id="pif:PITG_05887"/>
<dbReference type="GO" id="GO:0000184">
    <property type="term" value="P:nuclear-transcribed mRNA catabolic process, nonsense-mediated decay"/>
    <property type="evidence" value="ECO:0007669"/>
    <property type="project" value="InterPro"/>
</dbReference>
<keyword evidence="3" id="KW-1185">Reference proteome</keyword>
<evidence type="ECO:0000313" key="3">
    <source>
        <dbReference type="Proteomes" id="UP000006643"/>
    </source>
</evidence>
<evidence type="ECO:0000313" key="2">
    <source>
        <dbReference type="EMBL" id="EEY70465.1"/>
    </source>
</evidence>
<dbReference type="RefSeq" id="XP_002998119.1">
    <property type="nucleotide sequence ID" value="XM_002998073.1"/>
</dbReference>
<dbReference type="InterPro" id="IPR039177">
    <property type="entry name" value="SMG9"/>
</dbReference>
<feature type="region of interest" description="Disordered" evidence="1">
    <location>
        <begin position="1"/>
        <end position="70"/>
    </location>
</feature>
<sequence>MSKTPSMLLRPSAGGSPGSTGVLYEPDATSRSRHSVSDRDSHLQVSTRPTKSSPSHRRAGSPGAIRPQTPSTLQQIDVVPPSTSVKLITPQLQFATDLSIEQKLAQCRLPSVSGNSQRHTAQLLYVANNVADSELLYRENELLSAHTCALEAVWPHALVRVPYNMSTFSDVVDDKDVLNVASFVLPHRQQVTRGNAKRKEQIKKTASISSKYSELDEAAEDFQLFVRSLPSSPTFSSNTVSKLAMTPGSKSLSPPHALSLREWLSNASRVFEAVRKASCFTAEYTSSRDQH</sequence>
<accession>D0N5X4</accession>
<dbReference type="VEuPathDB" id="FungiDB:PITG_05887"/>
<reference evidence="3" key="1">
    <citation type="journal article" date="2009" name="Nature">
        <title>Genome sequence and analysis of the Irish potato famine pathogen Phytophthora infestans.</title>
        <authorList>
            <consortium name="The Broad Institute Genome Sequencing Platform"/>
            <person name="Haas B.J."/>
            <person name="Kamoun S."/>
            <person name="Zody M.C."/>
            <person name="Jiang R.H."/>
            <person name="Handsaker R.E."/>
            <person name="Cano L.M."/>
            <person name="Grabherr M."/>
            <person name="Kodira C.D."/>
            <person name="Raffaele S."/>
            <person name="Torto-Alalibo T."/>
            <person name="Bozkurt T.O."/>
            <person name="Ah-Fong A.M."/>
            <person name="Alvarado L."/>
            <person name="Anderson V.L."/>
            <person name="Armstrong M.R."/>
            <person name="Avrova A."/>
            <person name="Baxter L."/>
            <person name="Beynon J."/>
            <person name="Boevink P.C."/>
            <person name="Bollmann S.R."/>
            <person name="Bos J.I."/>
            <person name="Bulone V."/>
            <person name="Cai G."/>
            <person name="Cakir C."/>
            <person name="Carrington J.C."/>
            <person name="Chawner M."/>
            <person name="Conti L."/>
            <person name="Costanzo S."/>
            <person name="Ewan R."/>
            <person name="Fahlgren N."/>
            <person name="Fischbach M.A."/>
            <person name="Fugelstad J."/>
            <person name="Gilroy E.M."/>
            <person name="Gnerre S."/>
            <person name="Green P.J."/>
            <person name="Grenville-Briggs L.J."/>
            <person name="Griffith J."/>
            <person name="Grunwald N.J."/>
            <person name="Horn K."/>
            <person name="Horner N.R."/>
            <person name="Hu C.H."/>
            <person name="Huitema E."/>
            <person name="Jeong D.H."/>
            <person name="Jones A.M."/>
            <person name="Jones J.D."/>
            <person name="Jones R.W."/>
            <person name="Karlsson E.K."/>
            <person name="Kunjeti S.G."/>
            <person name="Lamour K."/>
            <person name="Liu Z."/>
            <person name="Ma L."/>
            <person name="Maclean D."/>
            <person name="Chibucos M.C."/>
            <person name="McDonald H."/>
            <person name="McWalters J."/>
            <person name="Meijer H.J."/>
            <person name="Morgan W."/>
            <person name="Morris P.F."/>
            <person name="Munro C.A."/>
            <person name="O'Neill K."/>
            <person name="Ospina-Giraldo M."/>
            <person name="Pinzon A."/>
            <person name="Pritchard L."/>
            <person name="Ramsahoye B."/>
            <person name="Ren Q."/>
            <person name="Restrepo S."/>
            <person name="Roy S."/>
            <person name="Sadanandom A."/>
            <person name="Savidor A."/>
            <person name="Schornack S."/>
            <person name="Schwartz D.C."/>
            <person name="Schumann U.D."/>
            <person name="Schwessinger B."/>
            <person name="Seyer L."/>
            <person name="Sharpe T."/>
            <person name="Silvar C."/>
            <person name="Song J."/>
            <person name="Studholme D.J."/>
            <person name="Sykes S."/>
            <person name="Thines M."/>
            <person name="van de Vondervoort P.J."/>
            <person name="Phuntumart V."/>
            <person name="Wawra S."/>
            <person name="Weide R."/>
            <person name="Win J."/>
            <person name="Young C."/>
            <person name="Zhou S."/>
            <person name="Fry W."/>
            <person name="Meyers B.C."/>
            <person name="van West P."/>
            <person name="Ristaino J."/>
            <person name="Govers F."/>
            <person name="Birch P.R."/>
            <person name="Whisson S.C."/>
            <person name="Judelson H.S."/>
            <person name="Nusbaum C."/>
        </authorList>
    </citation>
    <scope>NUCLEOTIDE SEQUENCE [LARGE SCALE GENOMIC DNA]</scope>
    <source>
        <strain evidence="3">T30-4</strain>
    </source>
</reference>
<dbReference type="eggNOG" id="KOG4181">
    <property type="taxonomic scope" value="Eukaryota"/>
</dbReference>
<dbReference type="Proteomes" id="UP000006643">
    <property type="component" value="Unassembled WGS sequence"/>
</dbReference>
<evidence type="ECO:0000256" key="1">
    <source>
        <dbReference type="SAM" id="MobiDB-lite"/>
    </source>
</evidence>
<dbReference type="HOGENOM" id="CLU_958012_0_0_1"/>
<dbReference type="InParanoid" id="D0N5X4"/>
<name>D0N5X4_PHYIT</name>
<dbReference type="GeneID" id="9472073"/>
<dbReference type="OrthoDB" id="79514at2759"/>
<dbReference type="EMBL" id="DS028126">
    <property type="protein sequence ID" value="EEY70465.1"/>
    <property type="molecule type" value="Genomic_DNA"/>
</dbReference>
<dbReference type="OMA" id="LSAHTCA"/>
<dbReference type="STRING" id="403677.D0N5X4"/>
<dbReference type="PANTHER" id="PTHR14270">
    <property type="entry name" value="NONSENSE-MEDIATED MRNA DECAY FACTOR SMG9"/>
    <property type="match status" value="1"/>
</dbReference>